<dbReference type="GO" id="GO:0030632">
    <property type="term" value="P:D-alanine biosynthetic process"/>
    <property type="evidence" value="ECO:0007669"/>
    <property type="project" value="UniProtKB-UniRule"/>
</dbReference>
<dbReference type="PROSITE" id="PS00395">
    <property type="entry name" value="ALANINE_RACEMASE"/>
    <property type="match status" value="1"/>
</dbReference>
<dbReference type="PANTHER" id="PTHR30511:SF4">
    <property type="entry name" value="ALANINE RACEMASE, BIOSYNTHETIC"/>
    <property type="match status" value="1"/>
</dbReference>
<feature type="domain" description="Alanine racemase C-terminal" evidence="12">
    <location>
        <begin position="231"/>
        <end position="355"/>
    </location>
</feature>
<dbReference type="InterPro" id="IPR011079">
    <property type="entry name" value="Ala_racemase_C"/>
</dbReference>
<dbReference type="Pfam" id="PF01168">
    <property type="entry name" value="Ala_racemase_N"/>
    <property type="match status" value="1"/>
</dbReference>
<dbReference type="AlphaFoldDB" id="A0A831WBP5"/>
<evidence type="ECO:0000256" key="1">
    <source>
        <dbReference type="ARBA" id="ARBA00000316"/>
    </source>
</evidence>
<dbReference type="InterPro" id="IPR001608">
    <property type="entry name" value="Ala_racemase_N"/>
</dbReference>
<protein>
    <recommendedName>
        <fullName evidence="5 9">Alanine racemase</fullName>
        <ecNumber evidence="5 9">5.1.1.1</ecNumber>
    </recommendedName>
</protein>
<dbReference type="SUPFAM" id="SSF50621">
    <property type="entry name" value="Alanine racemase C-terminal domain-like"/>
    <property type="match status" value="1"/>
</dbReference>
<dbReference type="InterPro" id="IPR020622">
    <property type="entry name" value="Ala_racemase_pyridoxalP-BS"/>
</dbReference>
<keyword evidence="6 9" id="KW-0663">Pyridoxal phosphate</keyword>
<reference evidence="13" key="1">
    <citation type="journal article" date="2020" name="mSystems">
        <title>Genome- and Community-Level Interaction Insights into Carbon Utilization and Element Cycling Functions of Hydrothermarchaeota in Hydrothermal Sediment.</title>
        <authorList>
            <person name="Zhou Z."/>
            <person name="Liu Y."/>
            <person name="Xu W."/>
            <person name="Pan J."/>
            <person name="Luo Z.H."/>
            <person name="Li M."/>
        </authorList>
    </citation>
    <scope>NUCLEOTIDE SEQUENCE [LARGE SCALE GENOMIC DNA]</scope>
    <source>
        <strain evidence="13">HyVt-458</strain>
    </source>
</reference>
<dbReference type="SUPFAM" id="SSF51419">
    <property type="entry name" value="PLP-binding barrel"/>
    <property type="match status" value="1"/>
</dbReference>
<evidence type="ECO:0000256" key="6">
    <source>
        <dbReference type="ARBA" id="ARBA00022898"/>
    </source>
</evidence>
<dbReference type="InterPro" id="IPR000821">
    <property type="entry name" value="Ala_racemase"/>
</dbReference>
<dbReference type="PRINTS" id="PR00992">
    <property type="entry name" value="ALARACEMASE"/>
</dbReference>
<evidence type="ECO:0000256" key="3">
    <source>
        <dbReference type="ARBA" id="ARBA00004752"/>
    </source>
</evidence>
<evidence type="ECO:0000256" key="4">
    <source>
        <dbReference type="ARBA" id="ARBA00007880"/>
    </source>
</evidence>
<dbReference type="Gene3D" id="2.40.37.10">
    <property type="entry name" value="Lyase, Ornithine Decarboxylase, Chain A, domain 1"/>
    <property type="match status" value="1"/>
</dbReference>
<comment type="similarity">
    <text evidence="4 9">Belongs to the alanine racemase family.</text>
</comment>
<name>A0A831WBP5_9GAMM</name>
<gene>
    <name evidence="13" type="primary">alr</name>
    <name evidence="13" type="ORF">ENJ12_07425</name>
</gene>
<comment type="function">
    <text evidence="9">Catalyzes the interconversion of L-alanine and D-alanine. May also act on other amino acids.</text>
</comment>
<dbReference type="Gene3D" id="3.20.20.10">
    <property type="entry name" value="Alanine racemase"/>
    <property type="match status" value="1"/>
</dbReference>
<evidence type="ECO:0000256" key="8">
    <source>
        <dbReference type="ARBA" id="ARBA00037912"/>
    </source>
</evidence>
<evidence type="ECO:0000256" key="11">
    <source>
        <dbReference type="PIRSR" id="PIRSR600821-52"/>
    </source>
</evidence>
<dbReference type="GO" id="GO:0030170">
    <property type="term" value="F:pyridoxal phosphate binding"/>
    <property type="evidence" value="ECO:0007669"/>
    <property type="project" value="UniProtKB-UniRule"/>
</dbReference>
<dbReference type="Pfam" id="PF00842">
    <property type="entry name" value="Ala_racemase_C"/>
    <property type="match status" value="1"/>
</dbReference>
<comment type="cofactor">
    <cofactor evidence="2 9 10">
        <name>pyridoxal 5'-phosphate</name>
        <dbReference type="ChEBI" id="CHEBI:597326"/>
    </cofactor>
</comment>
<dbReference type="NCBIfam" id="TIGR00492">
    <property type="entry name" value="alr"/>
    <property type="match status" value="1"/>
</dbReference>
<proteinExistence type="inferred from homology"/>
<dbReference type="InterPro" id="IPR029066">
    <property type="entry name" value="PLP-binding_barrel"/>
</dbReference>
<feature type="binding site" evidence="9 11">
    <location>
        <position position="300"/>
    </location>
    <ligand>
        <name>substrate</name>
    </ligand>
</feature>
<feature type="modified residue" description="N6-(pyridoxal phosphate)lysine" evidence="9 10">
    <location>
        <position position="35"/>
    </location>
</feature>
<dbReference type="EMBL" id="DRLF01000260">
    <property type="protein sequence ID" value="HEC06665.1"/>
    <property type="molecule type" value="Genomic_DNA"/>
</dbReference>
<dbReference type="GO" id="GO:0005829">
    <property type="term" value="C:cytosol"/>
    <property type="evidence" value="ECO:0007669"/>
    <property type="project" value="TreeGrafter"/>
</dbReference>
<dbReference type="CDD" id="cd06827">
    <property type="entry name" value="PLPDE_III_AR_proteobact"/>
    <property type="match status" value="1"/>
</dbReference>
<dbReference type="GO" id="GO:0008784">
    <property type="term" value="F:alanine racemase activity"/>
    <property type="evidence" value="ECO:0007669"/>
    <property type="project" value="UniProtKB-UniRule"/>
</dbReference>
<organism evidence="13">
    <name type="scientific">Thiolapillus brandeum</name>
    <dbReference type="NCBI Taxonomy" id="1076588"/>
    <lineage>
        <taxon>Bacteria</taxon>
        <taxon>Pseudomonadati</taxon>
        <taxon>Pseudomonadota</taxon>
        <taxon>Gammaproteobacteria</taxon>
        <taxon>Chromatiales</taxon>
        <taxon>Sedimenticolaceae</taxon>
        <taxon>Thiolapillus</taxon>
    </lineage>
</organism>
<comment type="caution">
    <text evidence="13">The sequence shown here is derived from an EMBL/GenBank/DDBJ whole genome shotgun (WGS) entry which is preliminary data.</text>
</comment>
<dbReference type="HAMAP" id="MF_01201">
    <property type="entry name" value="Ala_racemase"/>
    <property type="match status" value="1"/>
</dbReference>
<evidence type="ECO:0000256" key="9">
    <source>
        <dbReference type="HAMAP-Rule" id="MF_01201"/>
    </source>
</evidence>
<dbReference type="Proteomes" id="UP000886339">
    <property type="component" value="Unassembled WGS sequence"/>
</dbReference>
<comment type="catalytic activity">
    <reaction evidence="1 9">
        <text>L-alanine = D-alanine</text>
        <dbReference type="Rhea" id="RHEA:20249"/>
        <dbReference type="ChEBI" id="CHEBI:57416"/>
        <dbReference type="ChEBI" id="CHEBI:57972"/>
        <dbReference type="EC" id="5.1.1.1"/>
    </reaction>
</comment>
<evidence type="ECO:0000259" key="12">
    <source>
        <dbReference type="SMART" id="SM01005"/>
    </source>
</evidence>
<evidence type="ECO:0000256" key="7">
    <source>
        <dbReference type="ARBA" id="ARBA00023235"/>
    </source>
</evidence>
<comment type="pathway">
    <text evidence="8 9">Amino-acid biosynthesis; D-alanine biosynthesis; D-alanine from L-alanine: step 1/1.</text>
</comment>
<evidence type="ECO:0000313" key="13">
    <source>
        <dbReference type="EMBL" id="HEC06665.1"/>
    </source>
</evidence>
<dbReference type="InterPro" id="IPR009006">
    <property type="entry name" value="Ala_racemase/Decarboxylase_C"/>
</dbReference>
<evidence type="ECO:0000256" key="5">
    <source>
        <dbReference type="ARBA" id="ARBA00013089"/>
    </source>
</evidence>
<comment type="pathway">
    <text evidence="3">Cell wall biogenesis; peptidoglycan biosynthesis.</text>
</comment>
<dbReference type="EC" id="5.1.1.1" evidence="5 9"/>
<accession>A0A831WBP5</accession>
<keyword evidence="7 9" id="KW-0413">Isomerase</keyword>
<dbReference type="UniPathway" id="UPA00042">
    <property type="reaction ID" value="UER00497"/>
</dbReference>
<dbReference type="FunFam" id="3.20.20.10:FF:000002">
    <property type="entry name" value="Alanine racemase"/>
    <property type="match status" value="1"/>
</dbReference>
<evidence type="ECO:0000256" key="10">
    <source>
        <dbReference type="PIRSR" id="PIRSR600821-50"/>
    </source>
</evidence>
<dbReference type="SMART" id="SM01005">
    <property type="entry name" value="Ala_racemase_C"/>
    <property type="match status" value="1"/>
</dbReference>
<feature type="binding site" evidence="9 11">
    <location>
        <position position="130"/>
    </location>
    <ligand>
        <name>substrate</name>
    </ligand>
</feature>
<feature type="active site" description="Proton acceptor; specific for D-alanine" evidence="9">
    <location>
        <position position="35"/>
    </location>
</feature>
<evidence type="ECO:0000256" key="2">
    <source>
        <dbReference type="ARBA" id="ARBA00001933"/>
    </source>
</evidence>
<dbReference type="PANTHER" id="PTHR30511">
    <property type="entry name" value="ALANINE RACEMASE"/>
    <property type="match status" value="1"/>
</dbReference>
<feature type="active site" description="Proton acceptor; specific for L-alanine" evidence="9">
    <location>
        <position position="252"/>
    </location>
</feature>
<sequence>MPFSPWIEIDAGALRHNLAVVRRHAPNARVMAVIKADAYGHGVLPAANALQDADAFAVARVGEAVQLREAGVDKPLLVLAGVHDAEELTQAAKQQVELVVHHDAQLQLLENVRLSESVPVWLKLDTGMNRLGFSPSRTKELLTQLEALPGVSRIAGVLTHLANADDLGDEMTKLQVQRFGEATADLDLPLSIANSAGIMGWPSTHADWVRPGIMLYGASPFSVLADELQPAMTFCARLISTKTVQKGEPVGYGGIWQAPETLPMGVVAAGYGDGYPREMPSGTPVLINGAEVPLVGRVSMDTLMVDLRTQPQARVGDEVILWGRGLPARVIAEAAETIPYTLFCGITARVRRRLR</sequence>